<name>A0A9X1W1K8_9BURK</name>
<accession>A0A9X1W1K8</accession>
<dbReference type="Proteomes" id="UP001139447">
    <property type="component" value="Unassembled WGS sequence"/>
</dbReference>
<evidence type="ECO:0000313" key="2">
    <source>
        <dbReference type="Proteomes" id="UP001139447"/>
    </source>
</evidence>
<evidence type="ECO:0000313" key="1">
    <source>
        <dbReference type="EMBL" id="MCJ0766082.1"/>
    </source>
</evidence>
<sequence length="64" mass="6637">MLDLMASGLGLAIVQASLQRIAPPGVRLRPLPKQFSLRLDIHAVSGSAPNALARQLLALLPAAG</sequence>
<organism evidence="1 2">
    <name type="scientific">Variovorax terrae</name>
    <dbReference type="NCBI Taxonomy" id="2923278"/>
    <lineage>
        <taxon>Bacteria</taxon>
        <taxon>Pseudomonadati</taxon>
        <taxon>Pseudomonadota</taxon>
        <taxon>Betaproteobacteria</taxon>
        <taxon>Burkholderiales</taxon>
        <taxon>Comamonadaceae</taxon>
        <taxon>Variovorax</taxon>
    </lineage>
</organism>
<dbReference type="EMBL" id="JALGBI010000003">
    <property type="protein sequence ID" value="MCJ0766082.1"/>
    <property type="molecule type" value="Genomic_DNA"/>
</dbReference>
<protein>
    <recommendedName>
        <fullName evidence="3">LysR substrate-binding domain-containing protein</fullName>
    </recommendedName>
</protein>
<evidence type="ECO:0008006" key="3">
    <source>
        <dbReference type="Google" id="ProtNLM"/>
    </source>
</evidence>
<reference evidence="1" key="1">
    <citation type="submission" date="2022-03" db="EMBL/GenBank/DDBJ databases">
        <authorList>
            <person name="Woo C.Y."/>
        </authorList>
    </citation>
    <scope>NUCLEOTIDE SEQUENCE</scope>
    <source>
        <strain evidence="1">CYS-02</strain>
    </source>
</reference>
<keyword evidence="2" id="KW-1185">Reference proteome</keyword>
<dbReference type="RefSeq" id="WP_243309655.1">
    <property type="nucleotide sequence ID" value="NZ_JALGBI010000003.1"/>
</dbReference>
<dbReference type="AlphaFoldDB" id="A0A9X1W1K8"/>
<gene>
    <name evidence="1" type="ORF">MMF98_22940</name>
</gene>
<proteinExistence type="predicted"/>
<comment type="caution">
    <text evidence="1">The sequence shown here is derived from an EMBL/GenBank/DDBJ whole genome shotgun (WGS) entry which is preliminary data.</text>
</comment>
<dbReference type="Gene3D" id="3.40.190.10">
    <property type="entry name" value="Periplasmic binding protein-like II"/>
    <property type="match status" value="2"/>
</dbReference>